<comment type="caution">
    <text evidence="1">The sequence shown here is derived from an EMBL/GenBank/DDBJ whole genome shotgun (WGS) entry which is preliminary data.</text>
</comment>
<dbReference type="AlphaFoldDB" id="A0A9Q0R3E0"/>
<name>A0A9Q0R3E0_9MAGN</name>
<proteinExistence type="predicted"/>
<sequence>MPTQPATKGLSHQVAGELTNLNTNERVFHRVNRHKRGSKFKCHKFGAISGISNIPSSEPSPNRFLLLSKETSLAPTTSVILPGPTANSLPILFPLIPMLLPNPSSSMLQPLSTWLPRLAPCQGKCRTLFHARNLLVPSSSTILEMDYASLTSPASMDLLPP</sequence>
<protein>
    <submittedName>
        <fullName evidence="1">Uncharacterized protein</fullName>
    </submittedName>
</protein>
<evidence type="ECO:0000313" key="1">
    <source>
        <dbReference type="EMBL" id="KAJ4981522.1"/>
    </source>
</evidence>
<keyword evidence="2" id="KW-1185">Reference proteome</keyword>
<gene>
    <name evidence="1" type="ORF">NE237_032359</name>
</gene>
<organism evidence="1 2">
    <name type="scientific">Protea cynaroides</name>
    <dbReference type="NCBI Taxonomy" id="273540"/>
    <lineage>
        <taxon>Eukaryota</taxon>
        <taxon>Viridiplantae</taxon>
        <taxon>Streptophyta</taxon>
        <taxon>Embryophyta</taxon>
        <taxon>Tracheophyta</taxon>
        <taxon>Spermatophyta</taxon>
        <taxon>Magnoliopsida</taxon>
        <taxon>Proteales</taxon>
        <taxon>Proteaceae</taxon>
        <taxon>Protea</taxon>
    </lineage>
</organism>
<dbReference type="Proteomes" id="UP001141806">
    <property type="component" value="Unassembled WGS sequence"/>
</dbReference>
<dbReference type="EMBL" id="JAMYWD010000001">
    <property type="protein sequence ID" value="KAJ4981522.1"/>
    <property type="molecule type" value="Genomic_DNA"/>
</dbReference>
<evidence type="ECO:0000313" key="2">
    <source>
        <dbReference type="Proteomes" id="UP001141806"/>
    </source>
</evidence>
<reference evidence="1" key="1">
    <citation type="journal article" date="2023" name="Plant J.">
        <title>The genome of the king protea, Protea cynaroides.</title>
        <authorList>
            <person name="Chang J."/>
            <person name="Duong T.A."/>
            <person name="Schoeman C."/>
            <person name="Ma X."/>
            <person name="Roodt D."/>
            <person name="Barker N."/>
            <person name="Li Z."/>
            <person name="Van de Peer Y."/>
            <person name="Mizrachi E."/>
        </authorList>
    </citation>
    <scope>NUCLEOTIDE SEQUENCE</scope>
    <source>
        <tissue evidence="1">Young leaves</tissue>
    </source>
</reference>
<accession>A0A9Q0R3E0</accession>